<gene>
    <name evidence="9" type="primary">hisZ</name>
    <name evidence="11" type="ORF">J8C05_08580</name>
</gene>
<protein>
    <recommendedName>
        <fullName evidence="6 9">ATP phosphoribosyltransferase regulatory subunit</fullName>
    </recommendedName>
</protein>
<comment type="subunit">
    <text evidence="5">Homodimer.</text>
</comment>
<dbReference type="PROSITE" id="PS50862">
    <property type="entry name" value="AA_TRNA_LIGASE_II"/>
    <property type="match status" value="1"/>
</dbReference>
<evidence type="ECO:0000256" key="4">
    <source>
        <dbReference type="ARBA" id="ARBA00011496"/>
    </source>
</evidence>
<evidence type="ECO:0000256" key="2">
    <source>
        <dbReference type="ARBA" id="ARBA00004667"/>
    </source>
</evidence>
<dbReference type="Proteomes" id="UP000677668">
    <property type="component" value="Chromosome 1"/>
</dbReference>
<dbReference type="InterPro" id="IPR006195">
    <property type="entry name" value="aa-tRNA-synth_II"/>
</dbReference>
<evidence type="ECO:0000256" key="8">
    <source>
        <dbReference type="ARBA" id="ARBA00025246"/>
    </source>
</evidence>
<keyword evidence="9" id="KW-0028">Amino-acid biosynthesis</keyword>
<dbReference type="EMBL" id="CP072642">
    <property type="protein sequence ID" value="QUV93422.1"/>
    <property type="molecule type" value="Genomic_DNA"/>
</dbReference>
<comment type="subunit">
    <text evidence="4 9">Heteromultimer composed of HisG and HisZ subunits.</text>
</comment>
<evidence type="ECO:0000256" key="7">
    <source>
        <dbReference type="ARBA" id="ARBA00022490"/>
    </source>
</evidence>
<sequence length="373" mass="41407">MTTITDTWFKLPAGVTYVLGPEVRRRRTIERIVFETFHGWSYEEILLPVYDAHALFVQSTGSHPAEATYCFTDVEGELLALRPDLTSLVARTVATRCRDWPRPIRLCYGGEVFRNTHAARRVASATWQLGAELFGNDRLEADVEVLLVALEALERLGLEEVHVSLGHAGILAGVAEELGLSAGQREILRQLIDRRQYDALKTWLREQSAPALWRDLLSVHGQSAALHHLRAQTRNDHILAALDDLEHVFDVASALGIADRLTFDAGAVGRLGYYTGMTFHIYVPGSGLAVGSGGRYDALTRLFGVDEPAVGFQLSLDHLIRVLPTLSVSMPRTTALDADGDDLTAAFRYARQCRRAGERVEIRTLRHSSSPER</sequence>
<dbReference type="SUPFAM" id="SSF55681">
    <property type="entry name" value="Class II aaRS and biotin synthetases"/>
    <property type="match status" value="1"/>
</dbReference>
<evidence type="ECO:0000256" key="6">
    <source>
        <dbReference type="ARBA" id="ARBA00020397"/>
    </source>
</evidence>
<name>A0ABX8AYL7_9BACT</name>
<dbReference type="Pfam" id="PF13393">
    <property type="entry name" value="tRNA-synt_His"/>
    <property type="match status" value="1"/>
</dbReference>
<dbReference type="PIRSF" id="PIRSF001549">
    <property type="entry name" value="His-tRNA_synth"/>
    <property type="match status" value="1"/>
</dbReference>
<evidence type="ECO:0000256" key="5">
    <source>
        <dbReference type="ARBA" id="ARBA00011738"/>
    </source>
</evidence>
<comment type="miscellaneous">
    <text evidence="9">This function is generally fulfilled by the C-terminal part of HisG, which is missing in some bacteria such as this one.</text>
</comment>
<dbReference type="Gene3D" id="3.30.930.10">
    <property type="entry name" value="Bira Bifunctional Protein, Domain 2"/>
    <property type="match status" value="1"/>
</dbReference>
<accession>A0ABX8AYL7</accession>
<dbReference type="RefSeq" id="WP_211421803.1">
    <property type="nucleotide sequence ID" value="NZ_CP072642.1"/>
</dbReference>
<organism evidence="11 12">
    <name type="scientific">Chloracidobacterium sp. N</name>
    <dbReference type="NCBI Taxonomy" id="2821540"/>
    <lineage>
        <taxon>Bacteria</taxon>
        <taxon>Pseudomonadati</taxon>
        <taxon>Acidobacteriota</taxon>
        <taxon>Terriglobia</taxon>
        <taxon>Terriglobales</taxon>
        <taxon>Acidobacteriaceae</taxon>
        <taxon>Chloracidobacterium</taxon>
        <taxon>Chloracidobacterium aggregatum</taxon>
    </lineage>
</organism>
<dbReference type="InterPro" id="IPR041715">
    <property type="entry name" value="HisRS-like_core"/>
</dbReference>
<dbReference type="InterPro" id="IPR004517">
    <property type="entry name" value="HisZ"/>
</dbReference>
<evidence type="ECO:0000313" key="12">
    <source>
        <dbReference type="Proteomes" id="UP000677668"/>
    </source>
</evidence>
<keyword evidence="12" id="KW-1185">Reference proteome</keyword>
<dbReference type="InterPro" id="IPR004516">
    <property type="entry name" value="HisRS/HisZ"/>
</dbReference>
<evidence type="ECO:0000256" key="9">
    <source>
        <dbReference type="HAMAP-Rule" id="MF_00125"/>
    </source>
</evidence>
<dbReference type="PANTHER" id="PTHR43707:SF1">
    <property type="entry name" value="HISTIDINE--TRNA LIGASE, MITOCHONDRIAL-RELATED"/>
    <property type="match status" value="1"/>
</dbReference>
<reference evidence="11 12" key="1">
    <citation type="submission" date="2021-03" db="EMBL/GenBank/DDBJ databases">
        <title>Genomic and phenotypic characterization of Chloracidobacterium isolates provides evidence for multiple species.</title>
        <authorList>
            <person name="Saini M.K."/>
            <person name="Costas A.M.G."/>
            <person name="Tank M."/>
            <person name="Bryant D.A."/>
        </authorList>
    </citation>
    <scope>NUCLEOTIDE SEQUENCE [LARGE SCALE GENOMIC DNA]</scope>
    <source>
        <strain evidence="11 12">N</strain>
    </source>
</reference>
<dbReference type="HAMAP" id="MF_00125">
    <property type="entry name" value="HisZ"/>
    <property type="match status" value="1"/>
</dbReference>
<comment type="function">
    <text evidence="8 9">Required for the first step of histidine biosynthesis. May allow the feedback regulation of ATP phosphoribosyltransferase activity by histidine.</text>
</comment>
<evidence type="ECO:0000256" key="1">
    <source>
        <dbReference type="ARBA" id="ARBA00004496"/>
    </source>
</evidence>
<evidence type="ECO:0000259" key="10">
    <source>
        <dbReference type="PROSITE" id="PS50862"/>
    </source>
</evidence>
<dbReference type="GO" id="GO:0016757">
    <property type="term" value="F:glycosyltransferase activity"/>
    <property type="evidence" value="ECO:0007669"/>
    <property type="project" value="UniProtKB-KW"/>
</dbReference>
<comment type="similarity">
    <text evidence="3 9">Belongs to the class-II aminoacyl-tRNA synthetase family. HisZ subfamily.</text>
</comment>
<evidence type="ECO:0000313" key="11">
    <source>
        <dbReference type="EMBL" id="QUV93422.1"/>
    </source>
</evidence>
<keyword evidence="11" id="KW-0328">Glycosyltransferase</keyword>
<keyword evidence="9" id="KW-0368">Histidine biosynthesis</keyword>
<proteinExistence type="inferred from homology"/>
<evidence type="ECO:0000256" key="3">
    <source>
        <dbReference type="ARBA" id="ARBA00005539"/>
    </source>
</evidence>
<dbReference type="PANTHER" id="PTHR43707">
    <property type="entry name" value="HISTIDYL-TRNA SYNTHETASE"/>
    <property type="match status" value="1"/>
</dbReference>
<comment type="pathway">
    <text evidence="2 9">Amino-acid biosynthesis; L-histidine biosynthesis; L-histidine from 5-phospho-alpha-D-ribose 1-diphosphate: step 1/9.</text>
</comment>
<dbReference type="InterPro" id="IPR045864">
    <property type="entry name" value="aa-tRNA-synth_II/BPL/LPL"/>
</dbReference>
<dbReference type="CDD" id="cd00773">
    <property type="entry name" value="HisRS-like_core"/>
    <property type="match status" value="1"/>
</dbReference>
<keyword evidence="7 9" id="KW-0963">Cytoplasm</keyword>
<keyword evidence="11" id="KW-0808">Transferase</keyword>
<feature type="domain" description="Aminoacyl-transfer RNA synthetases class-II family profile" evidence="10">
    <location>
        <begin position="27"/>
        <end position="331"/>
    </location>
</feature>
<comment type="subcellular location">
    <subcellularLocation>
        <location evidence="1 9">Cytoplasm</location>
    </subcellularLocation>
</comment>